<protein>
    <submittedName>
        <fullName evidence="2">JmjC domain-containing protein</fullName>
    </submittedName>
</protein>
<dbReference type="PROSITE" id="PS51184">
    <property type="entry name" value="JMJC"/>
    <property type="match status" value="1"/>
</dbReference>
<dbReference type="GO" id="GO:0032454">
    <property type="term" value="F:histone H3K9 demethylase activity"/>
    <property type="evidence" value="ECO:0007669"/>
    <property type="project" value="TreeGrafter"/>
</dbReference>
<dbReference type="SUPFAM" id="SSF51197">
    <property type="entry name" value="Clavaminate synthase-like"/>
    <property type="match status" value="1"/>
</dbReference>
<feature type="domain" description="JmjC" evidence="1">
    <location>
        <begin position="1"/>
        <end position="107"/>
    </location>
</feature>
<evidence type="ECO:0000313" key="3">
    <source>
        <dbReference type="Proteomes" id="UP000092445"/>
    </source>
</evidence>
<dbReference type="EnsemblMetazoa" id="GPAI032111-RA">
    <property type="protein sequence ID" value="GPAI032111-PA"/>
    <property type="gene ID" value="GPAI032111"/>
</dbReference>
<dbReference type="Proteomes" id="UP000092445">
    <property type="component" value="Unassembled WGS sequence"/>
</dbReference>
<dbReference type="AlphaFoldDB" id="A0A1B0A227"/>
<dbReference type="GO" id="GO:0051864">
    <property type="term" value="F:histone H3K36 demethylase activity"/>
    <property type="evidence" value="ECO:0007669"/>
    <property type="project" value="TreeGrafter"/>
</dbReference>
<reference evidence="2" key="2">
    <citation type="submission" date="2020-05" db="UniProtKB">
        <authorList>
            <consortium name="EnsemblMetazoa"/>
        </authorList>
    </citation>
    <scope>IDENTIFICATION</scope>
    <source>
        <strain evidence="2">IAEA</strain>
    </source>
</reference>
<sequence>YLYVASTLKLYFYSRSFQLRVIFFCSFCKVFRLESNFFFNHCFQEALEQCVSQISRSVIFQEAGDIMITFPFGYHACFNHGFNCAETTYFAMERWIEYGKHASQYTRSDNVVKISMDTLVKRFQLERYQV</sequence>
<dbReference type="Pfam" id="PF02373">
    <property type="entry name" value="JmjC"/>
    <property type="match status" value="1"/>
</dbReference>
<dbReference type="GO" id="GO:0000785">
    <property type="term" value="C:chromatin"/>
    <property type="evidence" value="ECO:0007669"/>
    <property type="project" value="TreeGrafter"/>
</dbReference>
<evidence type="ECO:0000313" key="2">
    <source>
        <dbReference type="EnsemblMetazoa" id="GPAI032111-PA"/>
    </source>
</evidence>
<dbReference type="PANTHER" id="PTHR10694">
    <property type="entry name" value="LYSINE-SPECIFIC DEMETHYLASE"/>
    <property type="match status" value="1"/>
</dbReference>
<dbReference type="GO" id="GO:0010468">
    <property type="term" value="P:regulation of gene expression"/>
    <property type="evidence" value="ECO:0007669"/>
    <property type="project" value="TreeGrafter"/>
</dbReference>
<accession>A0A1B0A227</accession>
<dbReference type="STRING" id="7398.A0A1B0A227"/>
<evidence type="ECO:0000259" key="1">
    <source>
        <dbReference type="PROSITE" id="PS51184"/>
    </source>
</evidence>
<dbReference type="Gene3D" id="2.60.120.650">
    <property type="entry name" value="Cupin"/>
    <property type="match status" value="1"/>
</dbReference>
<keyword evidence="3" id="KW-1185">Reference proteome</keyword>
<dbReference type="GO" id="GO:0005634">
    <property type="term" value="C:nucleus"/>
    <property type="evidence" value="ECO:0007669"/>
    <property type="project" value="TreeGrafter"/>
</dbReference>
<dbReference type="InterPro" id="IPR003347">
    <property type="entry name" value="JmjC_dom"/>
</dbReference>
<organism evidence="2 3">
    <name type="scientific">Glossina pallidipes</name>
    <name type="common">Tsetse fly</name>
    <dbReference type="NCBI Taxonomy" id="7398"/>
    <lineage>
        <taxon>Eukaryota</taxon>
        <taxon>Metazoa</taxon>
        <taxon>Ecdysozoa</taxon>
        <taxon>Arthropoda</taxon>
        <taxon>Hexapoda</taxon>
        <taxon>Insecta</taxon>
        <taxon>Pterygota</taxon>
        <taxon>Neoptera</taxon>
        <taxon>Endopterygota</taxon>
        <taxon>Diptera</taxon>
        <taxon>Brachycera</taxon>
        <taxon>Muscomorpha</taxon>
        <taxon>Hippoboscoidea</taxon>
        <taxon>Glossinidae</taxon>
        <taxon>Glossina</taxon>
    </lineage>
</organism>
<dbReference type="VEuPathDB" id="VectorBase:GPAI032111"/>
<name>A0A1B0A227_GLOPL</name>
<proteinExistence type="predicted"/>
<reference evidence="3" key="1">
    <citation type="submission" date="2014-03" db="EMBL/GenBank/DDBJ databases">
        <authorList>
            <person name="Aksoy S."/>
            <person name="Warren W."/>
            <person name="Wilson R.K."/>
        </authorList>
    </citation>
    <scope>NUCLEOTIDE SEQUENCE [LARGE SCALE GENOMIC DNA]</scope>
    <source>
        <strain evidence="3">IAEA</strain>
    </source>
</reference>
<dbReference type="PANTHER" id="PTHR10694:SF129">
    <property type="entry name" value="LYSINE-SPECIFIC DEMETHYLASE 4B-RELATED"/>
    <property type="match status" value="1"/>
</dbReference>